<protein>
    <submittedName>
        <fullName evidence="1">Uncharacterized protein</fullName>
    </submittedName>
</protein>
<comment type="caution">
    <text evidence="1">The sequence shown here is derived from an EMBL/GenBank/DDBJ whole genome shotgun (WGS) entry which is preliminary data.</text>
</comment>
<reference evidence="1 2" key="1">
    <citation type="submission" date="2024-06" db="EMBL/GenBank/DDBJ databases">
        <title>Genomic Encyclopedia of Type Strains, Phase V (KMG-V): Genome sequencing to study the core and pangenomes of soil and plant-associated prokaryotes.</title>
        <authorList>
            <person name="Whitman W."/>
        </authorList>
    </citation>
    <scope>NUCLEOTIDE SEQUENCE [LARGE SCALE GENOMIC DNA]</scope>
    <source>
        <strain evidence="1 2">NE40</strain>
    </source>
</reference>
<keyword evidence="2" id="KW-1185">Reference proteome</keyword>
<evidence type="ECO:0000313" key="1">
    <source>
        <dbReference type="EMBL" id="MET4755301.1"/>
    </source>
</evidence>
<accession>A0ABV2SC08</accession>
<gene>
    <name evidence="1" type="ORF">V5J35_000493</name>
</gene>
<dbReference type="Proteomes" id="UP001549366">
    <property type="component" value="Unassembled WGS sequence"/>
</dbReference>
<sequence length="69" mass="7761">MDAGWSSLVARRAHNPKVVSSNLAPATNVIQQCFYCCNNDDHIDQCSDQSTDSFIDSFYKEWMRGGAAW</sequence>
<proteinExistence type="predicted"/>
<evidence type="ECO:0000313" key="2">
    <source>
        <dbReference type="Proteomes" id="UP001549366"/>
    </source>
</evidence>
<name>A0ABV2SC08_9GAMM</name>
<organism evidence="1 2">
    <name type="scientific">Endozoicomonas lisbonensis</name>
    <dbReference type="NCBI Taxonomy" id="3120522"/>
    <lineage>
        <taxon>Bacteria</taxon>
        <taxon>Pseudomonadati</taxon>
        <taxon>Pseudomonadota</taxon>
        <taxon>Gammaproteobacteria</taxon>
        <taxon>Oceanospirillales</taxon>
        <taxon>Endozoicomonadaceae</taxon>
        <taxon>Endozoicomonas</taxon>
    </lineage>
</organism>
<dbReference type="EMBL" id="JBEWTB010000002">
    <property type="protein sequence ID" value="MET4755301.1"/>
    <property type="molecule type" value="Genomic_DNA"/>
</dbReference>